<dbReference type="GO" id="GO:0046872">
    <property type="term" value="F:metal ion binding"/>
    <property type="evidence" value="ECO:0007669"/>
    <property type="project" value="UniProtKB-KW"/>
</dbReference>
<dbReference type="Gene3D" id="3.90.79.10">
    <property type="entry name" value="Nucleoside Triphosphate Pyrophosphohydrolase"/>
    <property type="match status" value="1"/>
</dbReference>
<dbReference type="EMBL" id="NXIE01000001">
    <property type="protein sequence ID" value="RXK13953.1"/>
    <property type="molecule type" value="Genomic_DNA"/>
</dbReference>
<keyword evidence="2 6" id="KW-0378">Hydrolase</keyword>
<feature type="binding site" evidence="3">
    <location>
        <position position="150"/>
    </location>
    <ligand>
        <name>Mg(2+)</name>
        <dbReference type="ChEBI" id="CHEBI:18420"/>
        <label>1</label>
    </ligand>
</feature>
<dbReference type="GO" id="GO:0008768">
    <property type="term" value="F:UDP-sugar diphosphatase activity"/>
    <property type="evidence" value="ECO:0007669"/>
    <property type="project" value="TreeGrafter"/>
</dbReference>
<evidence type="ECO:0000256" key="1">
    <source>
        <dbReference type="ARBA" id="ARBA00001946"/>
    </source>
</evidence>
<dbReference type="GO" id="GO:0019693">
    <property type="term" value="P:ribose phosphate metabolic process"/>
    <property type="evidence" value="ECO:0007669"/>
    <property type="project" value="TreeGrafter"/>
</dbReference>
<sequence>MNNKIEEFKTQKLENPKFVYPLRINYIQNGKRKTWEVVKNFDSVAILLYHEEKKSFLLVKQFRPAVYLNDDSKKCTYELCAGIVDKELSLAQIAKEEIDEECGFDVPLSSIEKITSFYTNVGVSGGCQHLYFAKIDESMKIHEGGGIHDEQIELMYLPIEQYKEFIFDESKAKTPGLMFAFMWYMEKLIKN</sequence>
<dbReference type="SUPFAM" id="SSF55811">
    <property type="entry name" value="Nudix"/>
    <property type="match status" value="1"/>
</dbReference>
<keyword evidence="3" id="KW-0460">Magnesium</keyword>
<reference evidence="6 7" key="1">
    <citation type="submission" date="2017-09" db="EMBL/GenBank/DDBJ databases">
        <title>Genomics of the genus Arcobacter.</title>
        <authorList>
            <person name="Perez-Cataluna A."/>
            <person name="Figueras M.J."/>
            <person name="Salas-Masso N."/>
        </authorList>
    </citation>
    <scope>NUCLEOTIDE SEQUENCE [LARGE SCALE GENOMIC DNA]</scope>
    <source>
        <strain evidence="6 7">F156-34</strain>
    </source>
</reference>
<comment type="caution">
    <text evidence="6">The sequence shown here is derived from an EMBL/GenBank/DDBJ whole genome shotgun (WGS) entry which is preliminary data.</text>
</comment>
<dbReference type="Proteomes" id="UP000289718">
    <property type="component" value="Unassembled WGS sequence"/>
</dbReference>
<name>A0A4Q1AXA9_9BACT</name>
<organism evidence="6 7">
    <name type="scientific">Halarcobacter mediterraneus</name>
    <dbReference type="NCBI Taxonomy" id="2023153"/>
    <lineage>
        <taxon>Bacteria</taxon>
        <taxon>Pseudomonadati</taxon>
        <taxon>Campylobacterota</taxon>
        <taxon>Epsilonproteobacteria</taxon>
        <taxon>Campylobacterales</taxon>
        <taxon>Arcobacteraceae</taxon>
        <taxon>Halarcobacter</taxon>
    </lineage>
</organism>
<evidence type="ECO:0000256" key="4">
    <source>
        <dbReference type="PIRSR" id="PIRSR604385-3"/>
    </source>
</evidence>
<proteinExistence type="predicted"/>
<dbReference type="AlphaFoldDB" id="A0A4Q1AXA9"/>
<dbReference type="GO" id="GO:0006753">
    <property type="term" value="P:nucleoside phosphate metabolic process"/>
    <property type="evidence" value="ECO:0007669"/>
    <property type="project" value="TreeGrafter"/>
</dbReference>
<evidence type="ECO:0000259" key="5">
    <source>
        <dbReference type="PROSITE" id="PS51462"/>
    </source>
</evidence>
<evidence type="ECO:0000313" key="6">
    <source>
        <dbReference type="EMBL" id="RXK13953.1"/>
    </source>
</evidence>
<dbReference type="InterPro" id="IPR000086">
    <property type="entry name" value="NUDIX_hydrolase_dom"/>
</dbReference>
<feature type="binding site" evidence="3">
    <location>
        <position position="97"/>
    </location>
    <ligand>
        <name>Mg(2+)</name>
        <dbReference type="ChEBI" id="CHEBI:18420"/>
        <label>1</label>
    </ligand>
</feature>
<evidence type="ECO:0000256" key="3">
    <source>
        <dbReference type="PIRSR" id="PIRSR604385-2"/>
    </source>
</evidence>
<evidence type="ECO:0000313" key="7">
    <source>
        <dbReference type="Proteomes" id="UP000289718"/>
    </source>
</evidence>
<dbReference type="CDD" id="cd18887">
    <property type="entry name" value="NUDIX_UGPPase_Nudt14"/>
    <property type="match status" value="1"/>
</dbReference>
<keyword evidence="7" id="KW-1185">Reference proteome</keyword>
<keyword evidence="3" id="KW-0479">Metal-binding</keyword>
<dbReference type="PANTHER" id="PTHR11839">
    <property type="entry name" value="UDP/ADP-SUGAR PYROPHOSPHATASE"/>
    <property type="match status" value="1"/>
</dbReference>
<dbReference type="NCBIfam" id="TIGR00052">
    <property type="entry name" value="nudix-type nucleoside diphosphatase, YffH/AdpP family"/>
    <property type="match status" value="1"/>
</dbReference>
<comment type="cofactor">
    <cofactor evidence="1 3">
        <name>Mg(2+)</name>
        <dbReference type="ChEBI" id="CHEBI:18420"/>
    </cofactor>
</comment>
<accession>A0A4Q1AXA9</accession>
<feature type="short sequence motif" description="Nudix box" evidence="4">
    <location>
        <begin position="82"/>
        <end position="104"/>
    </location>
</feature>
<feature type="binding site" evidence="3">
    <location>
        <position position="81"/>
    </location>
    <ligand>
        <name>Mg(2+)</name>
        <dbReference type="ChEBI" id="CHEBI:18420"/>
        <label>1</label>
    </ligand>
</feature>
<dbReference type="PANTHER" id="PTHR11839:SF15">
    <property type="entry name" value="URIDINE DIPHOSPHATE GLUCOSE PYROPHOSPHATASE NUDT14"/>
    <property type="match status" value="1"/>
</dbReference>
<dbReference type="InterPro" id="IPR004385">
    <property type="entry name" value="NDP_pyrophosphatase"/>
</dbReference>
<gene>
    <name evidence="6" type="ORF">CP965_00455</name>
</gene>
<dbReference type="RefSeq" id="WP_129060062.1">
    <property type="nucleotide sequence ID" value="NZ_NXIE01000001.1"/>
</dbReference>
<feature type="domain" description="Nudix hydrolase" evidence="5">
    <location>
        <begin position="39"/>
        <end position="179"/>
    </location>
</feature>
<feature type="binding site" evidence="3">
    <location>
        <position position="101"/>
    </location>
    <ligand>
        <name>Mg(2+)</name>
        <dbReference type="ChEBI" id="CHEBI:18420"/>
        <label>1</label>
    </ligand>
</feature>
<dbReference type="OrthoDB" id="5360793at2"/>
<evidence type="ECO:0000256" key="2">
    <source>
        <dbReference type="ARBA" id="ARBA00022801"/>
    </source>
</evidence>
<dbReference type="InterPro" id="IPR015797">
    <property type="entry name" value="NUDIX_hydrolase-like_dom_sf"/>
</dbReference>
<dbReference type="PROSITE" id="PS51462">
    <property type="entry name" value="NUDIX"/>
    <property type="match status" value="1"/>
</dbReference>
<protein>
    <submittedName>
        <fullName evidence="6">NUDIX hydrolase</fullName>
    </submittedName>
</protein>